<evidence type="ECO:0000313" key="1">
    <source>
        <dbReference type="EMBL" id="NVD28440.1"/>
    </source>
</evidence>
<dbReference type="EMBL" id="JABWMH010000003">
    <property type="protein sequence ID" value="NVD28440.1"/>
    <property type="molecule type" value="Genomic_DNA"/>
</dbReference>
<comment type="caution">
    <text evidence="1">The sequence shown here is derived from an EMBL/GenBank/DDBJ whole genome shotgun (WGS) entry which is preliminary data.</text>
</comment>
<keyword evidence="2" id="KW-1185">Reference proteome</keyword>
<protein>
    <submittedName>
        <fullName evidence="1">Uncharacterized protein</fullName>
    </submittedName>
</protein>
<accession>A0ABX2N410</accession>
<dbReference type="RefSeq" id="WP_176279888.1">
    <property type="nucleotide sequence ID" value="NZ_JABWMH010000003.1"/>
</dbReference>
<proteinExistence type="predicted"/>
<organism evidence="1 2">
    <name type="scientific">Parasphingorhabdus flavimaris</name>
    <dbReference type="NCBI Taxonomy" id="266812"/>
    <lineage>
        <taxon>Bacteria</taxon>
        <taxon>Pseudomonadati</taxon>
        <taxon>Pseudomonadota</taxon>
        <taxon>Alphaproteobacteria</taxon>
        <taxon>Sphingomonadales</taxon>
        <taxon>Sphingomonadaceae</taxon>
        <taxon>Parasphingorhabdus</taxon>
    </lineage>
</organism>
<evidence type="ECO:0000313" key="2">
    <source>
        <dbReference type="Proteomes" id="UP000652427"/>
    </source>
</evidence>
<name>A0ABX2N410_9SPHN</name>
<dbReference type="Proteomes" id="UP000652427">
    <property type="component" value="Unassembled WGS sequence"/>
</dbReference>
<sequence length="115" mass="12917">MQVEIHHGGKLIGCSHLDAADPPMGVATGFFEPTTSYDPKIHAGEIDGVHQPEVYNLTLVVNSLMHGKIECHSVFIEDYSESLDERHVSILAIPYPDYETYFGDYPAYKAYWNQS</sequence>
<reference evidence="1 2" key="1">
    <citation type="submission" date="2020-06" db="EMBL/GenBank/DDBJ databases">
        <authorList>
            <person name="Kim S.-J."/>
            <person name="Park S.-J."/>
        </authorList>
    </citation>
    <scope>NUCLEOTIDE SEQUENCE [LARGE SCALE GENOMIC DNA]</scope>
    <source>
        <strain evidence="1 2">SW-151</strain>
    </source>
</reference>
<gene>
    <name evidence="1" type="ORF">HUO14_11055</name>
</gene>